<dbReference type="Proteomes" id="UP000036426">
    <property type="component" value="Unassembled WGS sequence"/>
</dbReference>
<feature type="transmembrane region" description="Helical" evidence="9">
    <location>
        <begin position="137"/>
        <end position="158"/>
    </location>
</feature>
<keyword evidence="6 9" id="KW-1133">Transmembrane helix</keyword>
<feature type="transmembrane region" description="Helical" evidence="9">
    <location>
        <begin position="313"/>
        <end position="335"/>
    </location>
</feature>
<evidence type="ECO:0000256" key="6">
    <source>
        <dbReference type="ARBA" id="ARBA00022989"/>
    </source>
</evidence>
<sequence>MDNNDYAILHGPPLRTFIAYAVPSLLGLLAISTASIIDGIFVGHYLGADALAAINLLVPYITFMFAVCLMIAIGGSVMAGHYLGENKSLQANQIFTLSLFSALAFTCLMALLSHLLYIHLFQLLGAPPSLFSLMKEYLSVMSFCLVIQLTTMVCYYFVRTDGFPRLGTTALLCGAACNIALDALFIGYFRWGLAEAALATTLAQCLQCVVLSRYFFQTKRRLAFCLNRLPLRTLGHALRNGCSEFINEISVGIIIFAVHWQVASQHGEAGIAGFAITNYILFISMMMFYGIIDAQHVLLSHNLGAGQPQRAHTFMRFATLAIACIGGGITLFTFIGKTWITTLFLGTGELDAALFAHQYLNWLWPCILLSGFNVLFSGYFTAHQRPKPSACIALLRGLLLPLLFLFLFTVWPISWHVLAALPLAEGITLLIAIGLYLHQIRHSASAIQACGHE</sequence>
<evidence type="ECO:0000256" key="2">
    <source>
        <dbReference type="ARBA" id="ARBA00013489"/>
    </source>
</evidence>
<dbReference type="PIRSF" id="PIRSF006603">
    <property type="entry name" value="DinF"/>
    <property type="match status" value="1"/>
</dbReference>
<feature type="transmembrane region" description="Helical" evidence="9">
    <location>
        <begin position="362"/>
        <end position="381"/>
    </location>
</feature>
<accession>A0A0J1GHV7</accession>
<keyword evidence="7 9" id="KW-0472">Membrane</keyword>
<keyword evidence="11" id="KW-1185">Reference proteome</keyword>
<dbReference type="PANTHER" id="PTHR43823">
    <property type="entry name" value="SPORULATION PROTEIN YKVU"/>
    <property type="match status" value="1"/>
</dbReference>
<name>A0A0J1GHV7_9GAMM</name>
<protein>
    <recommendedName>
        <fullName evidence="2">Multidrug resistance protein NorM</fullName>
    </recommendedName>
    <alternativeName>
        <fullName evidence="8">Na(+)/drug antiporter</fullName>
    </alternativeName>
</protein>
<feature type="transmembrane region" description="Helical" evidence="9">
    <location>
        <begin position="94"/>
        <end position="117"/>
    </location>
</feature>
<dbReference type="OrthoDB" id="9806302at2"/>
<feature type="transmembrane region" description="Helical" evidence="9">
    <location>
        <begin position="170"/>
        <end position="191"/>
    </location>
</feature>
<dbReference type="InterPro" id="IPR002528">
    <property type="entry name" value="MATE_fam"/>
</dbReference>
<dbReference type="GO" id="GO:0042910">
    <property type="term" value="F:xenobiotic transmembrane transporter activity"/>
    <property type="evidence" value="ECO:0007669"/>
    <property type="project" value="InterPro"/>
</dbReference>
<evidence type="ECO:0000256" key="3">
    <source>
        <dbReference type="ARBA" id="ARBA00022448"/>
    </source>
</evidence>
<organism evidence="10 11">
    <name type="scientific">Photobacterium aphoticum</name>
    <dbReference type="NCBI Taxonomy" id="754436"/>
    <lineage>
        <taxon>Bacteria</taxon>
        <taxon>Pseudomonadati</taxon>
        <taxon>Pseudomonadota</taxon>
        <taxon>Gammaproteobacteria</taxon>
        <taxon>Vibrionales</taxon>
        <taxon>Vibrionaceae</taxon>
        <taxon>Photobacterium</taxon>
    </lineage>
</organism>
<dbReference type="AlphaFoldDB" id="A0A0J1GHV7"/>
<dbReference type="PANTHER" id="PTHR43823:SF3">
    <property type="entry name" value="MULTIDRUG EXPORT PROTEIN MEPA"/>
    <property type="match status" value="1"/>
</dbReference>
<evidence type="ECO:0000256" key="7">
    <source>
        <dbReference type="ARBA" id="ARBA00023136"/>
    </source>
</evidence>
<evidence type="ECO:0000256" key="5">
    <source>
        <dbReference type="ARBA" id="ARBA00022692"/>
    </source>
</evidence>
<comment type="subcellular location">
    <subcellularLocation>
        <location evidence="1">Cell inner membrane</location>
        <topology evidence="1">Multi-pass membrane protein</topology>
    </subcellularLocation>
</comment>
<gene>
    <name evidence="10" type="ORF">ABT58_18345</name>
</gene>
<dbReference type="RefSeq" id="WP_047875901.1">
    <property type="nucleotide sequence ID" value="NZ_BMYC01000007.1"/>
</dbReference>
<dbReference type="EMBL" id="LDOV01000034">
    <property type="protein sequence ID" value="KLU99289.1"/>
    <property type="molecule type" value="Genomic_DNA"/>
</dbReference>
<feature type="transmembrane region" description="Helical" evidence="9">
    <location>
        <begin position="393"/>
        <end position="411"/>
    </location>
</feature>
<evidence type="ECO:0000256" key="8">
    <source>
        <dbReference type="ARBA" id="ARBA00030855"/>
    </source>
</evidence>
<feature type="transmembrane region" description="Helical" evidence="9">
    <location>
        <begin position="417"/>
        <end position="437"/>
    </location>
</feature>
<feature type="transmembrane region" description="Helical" evidence="9">
    <location>
        <begin position="271"/>
        <end position="292"/>
    </location>
</feature>
<feature type="transmembrane region" description="Helical" evidence="9">
    <location>
        <begin position="17"/>
        <end position="37"/>
    </location>
</feature>
<evidence type="ECO:0000313" key="10">
    <source>
        <dbReference type="EMBL" id="KLU99289.1"/>
    </source>
</evidence>
<evidence type="ECO:0000256" key="4">
    <source>
        <dbReference type="ARBA" id="ARBA00022475"/>
    </source>
</evidence>
<dbReference type="InterPro" id="IPR051327">
    <property type="entry name" value="MATE_MepA_subfamily"/>
</dbReference>
<evidence type="ECO:0000256" key="1">
    <source>
        <dbReference type="ARBA" id="ARBA00004429"/>
    </source>
</evidence>
<keyword evidence="4" id="KW-1003">Cell membrane</keyword>
<feature type="transmembrane region" description="Helical" evidence="9">
    <location>
        <begin position="57"/>
        <end position="82"/>
    </location>
</feature>
<dbReference type="Pfam" id="PF01554">
    <property type="entry name" value="MatE"/>
    <property type="match status" value="2"/>
</dbReference>
<keyword evidence="5 9" id="KW-0812">Transmembrane</keyword>
<dbReference type="GO" id="GO:0015297">
    <property type="term" value="F:antiporter activity"/>
    <property type="evidence" value="ECO:0007669"/>
    <property type="project" value="InterPro"/>
</dbReference>
<comment type="caution">
    <text evidence="10">The sequence shown here is derived from an EMBL/GenBank/DDBJ whole genome shotgun (WGS) entry which is preliminary data.</text>
</comment>
<dbReference type="PATRIC" id="fig|754436.4.peg.3885"/>
<evidence type="ECO:0000313" key="11">
    <source>
        <dbReference type="Proteomes" id="UP000036426"/>
    </source>
</evidence>
<dbReference type="InterPro" id="IPR048279">
    <property type="entry name" value="MdtK-like"/>
</dbReference>
<proteinExistence type="predicted"/>
<evidence type="ECO:0000256" key="9">
    <source>
        <dbReference type="SAM" id="Phobius"/>
    </source>
</evidence>
<reference evidence="10 11" key="1">
    <citation type="submission" date="2015-05" db="EMBL/GenBank/DDBJ databases">
        <title>Photobacterium galathea sp. nov.</title>
        <authorList>
            <person name="Machado H."/>
            <person name="Gram L."/>
        </authorList>
    </citation>
    <scope>NUCLEOTIDE SEQUENCE [LARGE SCALE GENOMIC DNA]</scope>
    <source>
        <strain evidence="10 11">DSM 25995</strain>
    </source>
</reference>
<dbReference type="GO" id="GO:0005886">
    <property type="term" value="C:plasma membrane"/>
    <property type="evidence" value="ECO:0007669"/>
    <property type="project" value="UniProtKB-SubCell"/>
</dbReference>
<keyword evidence="3" id="KW-0813">Transport</keyword>